<name>A0A450XJ87_9GAMM</name>
<proteinExistence type="predicted"/>
<reference evidence="2" key="1">
    <citation type="submission" date="2019-02" db="EMBL/GenBank/DDBJ databases">
        <authorList>
            <person name="Gruber-Vodicka R. H."/>
            <person name="Seah K. B. B."/>
        </authorList>
    </citation>
    <scope>NUCLEOTIDE SEQUENCE</scope>
    <source>
        <strain evidence="1">BECK_S312</strain>
        <strain evidence="2">BECK_S426</strain>
    </source>
</reference>
<organism evidence="2">
    <name type="scientific">Candidatus Kentrum sp. LPFa</name>
    <dbReference type="NCBI Taxonomy" id="2126335"/>
    <lineage>
        <taxon>Bacteria</taxon>
        <taxon>Pseudomonadati</taxon>
        <taxon>Pseudomonadota</taxon>
        <taxon>Gammaproteobacteria</taxon>
        <taxon>Candidatus Kentrum</taxon>
    </lineage>
</organism>
<gene>
    <name evidence="1" type="ORF">BECKLPF1236A_GA0070988_1016710</name>
    <name evidence="2" type="ORF">BECKLPF1236C_GA0070990_100861</name>
</gene>
<protein>
    <submittedName>
        <fullName evidence="2">Uncharacterized protein</fullName>
    </submittedName>
</protein>
<evidence type="ECO:0000313" key="1">
    <source>
        <dbReference type="EMBL" id="VFK17312.1"/>
    </source>
</evidence>
<evidence type="ECO:0000313" key="2">
    <source>
        <dbReference type="EMBL" id="VFK29390.1"/>
    </source>
</evidence>
<dbReference type="EMBL" id="CAADFP010000086">
    <property type="protein sequence ID" value="VFK29390.1"/>
    <property type="molecule type" value="Genomic_DNA"/>
</dbReference>
<sequence>MFRAFVIAVSENEAGEVGTLIPLSTLARSANMSRIRIMSHSIRLYRKCSAIRCRSIGYGPTPPDFR</sequence>
<accession>A0A450XJ87</accession>
<dbReference type="AlphaFoldDB" id="A0A450XJ87"/>
<dbReference type="EMBL" id="CAADFM010000167">
    <property type="protein sequence ID" value="VFK17312.1"/>
    <property type="molecule type" value="Genomic_DNA"/>
</dbReference>